<dbReference type="RefSeq" id="WP_014460958.1">
    <property type="nucleotide sequence ID" value="NC_017138.1"/>
</dbReference>
<sequence length="49" mass="5644">MKKNKHQISTSSTTDVEEVKRLNAQSGLTYNEVFSLLGETYLKNQKKKQ</sequence>
<dbReference type="Proteomes" id="UP000001283">
    <property type="component" value="Chromosome"/>
</dbReference>
<evidence type="ECO:0000313" key="1">
    <source>
        <dbReference type="EMBL" id="AEN90700.1"/>
    </source>
</evidence>
<protein>
    <recommendedName>
        <fullName evidence="3">DNA mismatch repair protein MutT</fullName>
    </recommendedName>
</protein>
<dbReference type="EMBL" id="CP003017">
    <property type="protein sequence ID" value="AEN90700.1"/>
    <property type="molecule type" value="Genomic_DNA"/>
</dbReference>
<organism evidence="1 2">
    <name type="scientific">Priestia megaterium (strain WSH-002)</name>
    <name type="common">Bacillus megaterium</name>
    <dbReference type="NCBI Taxonomy" id="1006007"/>
    <lineage>
        <taxon>Bacteria</taxon>
        <taxon>Bacillati</taxon>
        <taxon>Bacillota</taxon>
        <taxon>Bacilli</taxon>
        <taxon>Bacillales</taxon>
        <taxon>Bacillaceae</taxon>
        <taxon>Priestia</taxon>
    </lineage>
</organism>
<reference evidence="1 2" key="1">
    <citation type="journal article" date="2011" name="J. Bacteriol.">
        <title>Complete genome sequence of the industrial strain Bacillus megaterium WSH-002.</title>
        <authorList>
            <person name="Liu L."/>
            <person name="Li Y."/>
            <person name="Zhang J."/>
            <person name="Zou W."/>
            <person name="Zhou Z."/>
            <person name="Liu J."/>
            <person name="Li X."/>
            <person name="Wang L."/>
            <person name="Chen J."/>
        </authorList>
    </citation>
    <scope>NUCLEOTIDE SEQUENCE [LARGE SCALE GENOMIC DNA]</scope>
    <source>
        <strain evidence="1 2">WSH-002</strain>
    </source>
</reference>
<accession>A0A8D3X1F8</accession>
<gene>
    <name evidence="1" type="ORF">BMWSH_3819</name>
</gene>
<evidence type="ECO:0000313" key="2">
    <source>
        <dbReference type="Proteomes" id="UP000001283"/>
    </source>
</evidence>
<dbReference type="KEGG" id="bmh:BMWSH_3819"/>
<name>A0A8D3X1F8_PRIMW</name>
<evidence type="ECO:0008006" key="3">
    <source>
        <dbReference type="Google" id="ProtNLM"/>
    </source>
</evidence>
<proteinExistence type="predicted"/>
<dbReference type="AlphaFoldDB" id="A0A8D3X1F8"/>